<reference evidence="1" key="1">
    <citation type="submission" date="2022-04" db="EMBL/GenBank/DDBJ databases">
        <title>Genome of the entomopathogenic fungus Entomophthora muscae.</title>
        <authorList>
            <person name="Elya C."/>
            <person name="Lovett B.R."/>
            <person name="Lee E."/>
            <person name="Macias A.M."/>
            <person name="Hajek A.E."/>
            <person name="De Bivort B.L."/>
            <person name="Kasson M.T."/>
            <person name="De Fine Licht H.H."/>
            <person name="Stajich J.E."/>
        </authorList>
    </citation>
    <scope>NUCLEOTIDE SEQUENCE</scope>
    <source>
        <strain evidence="1">Berkeley</strain>
    </source>
</reference>
<keyword evidence="2" id="KW-1185">Reference proteome</keyword>
<evidence type="ECO:0000313" key="1">
    <source>
        <dbReference type="EMBL" id="KAJ9048953.1"/>
    </source>
</evidence>
<dbReference type="Proteomes" id="UP001165960">
    <property type="component" value="Unassembled WGS sequence"/>
</dbReference>
<accession>A0ACC2RFY6</accession>
<name>A0ACC2RFY6_9FUNG</name>
<proteinExistence type="predicted"/>
<protein>
    <submittedName>
        <fullName evidence="1">Uncharacterized protein</fullName>
    </submittedName>
</protein>
<organism evidence="1 2">
    <name type="scientific">Entomophthora muscae</name>
    <dbReference type="NCBI Taxonomy" id="34485"/>
    <lineage>
        <taxon>Eukaryota</taxon>
        <taxon>Fungi</taxon>
        <taxon>Fungi incertae sedis</taxon>
        <taxon>Zoopagomycota</taxon>
        <taxon>Entomophthoromycotina</taxon>
        <taxon>Entomophthoromycetes</taxon>
        <taxon>Entomophthorales</taxon>
        <taxon>Entomophthoraceae</taxon>
        <taxon>Entomophthora</taxon>
    </lineage>
</organism>
<dbReference type="EMBL" id="QTSX02007295">
    <property type="protein sequence ID" value="KAJ9048953.1"/>
    <property type="molecule type" value="Genomic_DNA"/>
</dbReference>
<comment type="caution">
    <text evidence="1">The sequence shown here is derived from an EMBL/GenBank/DDBJ whole genome shotgun (WGS) entry which is preliminary data.</text>
</comment>
<evidence type="ECO:0000313" key="2">
    <source>
        <dbReference type="Proteomes" id="UP001165960"/>
    </source>
</evidence>
<sequence>MFKYLCLLLLATESVFSQTCNTIVTRQEIRTLSPSQLTKYLNAINQLKASGSAYLQSCSTHYNNVAQAHGVPAFFPWHRRYIRNYEMALQAIDPSIIIPYWDWTIDSQAPEQSAVLSSSYFGGNGRSSDNCVVQGSFAGWNSTIPTTHCLKRQYSSGNKISSFYSPEAIEAILSQSSTYDKVHTSIEGGPHGAVHNGIGGNNGDMAYMYSPNDPIFYAHHAFIDLLWNEWQMRNPSLANTYNGGSASSSDNMIPFNVPVSSVFNTKAPGFCYTYPRWNAVLPPVQPTPTQPITMQVPPTSQAPQPISSQSNSFPTFTTPTFSAPTFTFPTFSPGSFLTRRQNSALNGILSLLNSITANVKQLTKISPIDRTTRHKIRTPAPLPDAFIAMNNLDSAQVRGDEKILAQLVETLNSLPNFIPSADI</sequence>
<gene>
    <name evidence="1" type="ORF">DSO57_1029503</name>
</gene>